<reference evidence="1 2" key="1">
    <citation type="submission" date="2018-06" db="EMBL/GenBank/DDBJ databases">
        <authorList>
            <consortium name="Pathogen Informatics"/>
            <person name="Doyle S."/>
        </authorList>
    </citation>
    <scope>NUCLEOTIDE SEQUENCE [LARGE SCALE GENOMIC DNA]</scope>
    <source>
        <strain evidence="1 2">NCTC11842</strain>
    </source>
</reference>
<evidence type="ECO:0000313" key="1">
    <source>
        <dbReference type="EMBL" id="SPZ02500.1"/>
    </source>
</evidence>
<name>A0A2X2E6Q1_PSELU</name>
<dbReference type="EMBL" id="UAUF01000007">
    <property type="protein sequence ID" value="SPZ02500.1"/>
    <property type="molecule type" value="Genomic_DNA"/>
</dbReference>
<dbReference type="InterPro" id="IPR035093">
    <property type="entry name" value="RelE/ParE_toxin_dom_sf"/>
</dbReference>
<dbReference type="Proteomes" id="UP000250443">
    <property type="component" value="Unassembled WGS sequence"/>
</dbReference>
<gene>
    <name evidence="1" type="ORF">NCTC11842_00638</name>
</gene>
<dbReference type="AlphaFoldDB" id="A0A2X2E6Q1"/>
<dbReference type="RefSeq" id="WP_112297544.1">
    <property type="nucleotide sequence ID" value="NZ_UAUF01000007.1"/>
</dbReference>
<evidence type="ECO:0000313" key="2">
    <source>
        <dbReference type="Proteomes" id="UP000250443"/>
    </source>
</evidence>
<organism evidence="1 2">
    <name type="scientific">Pseudomonas luteola</name>
    <dbReference type="NCBI Taxonomy" id="47886"/>
    <lineage>
        <taxon>Bacteria</taxon>
        <taxon>Pseudomonadati</taxon>
        <taxon>Pseudomonadota</taxon>
        <taxon>Gammaproteobacteria</taxon>
        <taxon>Pseudomonadales</taxon>
        <taxon>Pseudomonadaceae</taxon>
        <taxon>Pseudomonas</taxon>
    </lineage>
</organism>
<dbReference type="Gene3D" id="3.30.2310.20">
    <property type="entry name" value="RelE-like"/>
    <property type="match status" value="1"/>
</dbReference>
<accession>A0A2X2E6Q1</accession>
<protein>
    <submittedName>
        <fullName evidence="1">Addiction module toxin RelE</fullName>
    </submittedName>
</protein>
<dbReference type="InterPro" id="IPR009241">
    <property type="entry name" value="HigB-like"/>
</dbReference>
<dbReference type="Pfam" id="PF05973">
    <property type="entry name" value="Gp49"/>
    <property type="match status" value="1"/>
</dbReference>
<sequence>MAWEIEFTDEFEGWWEDLTEAVQEDIDAHVTLLEERGPQLPFPFSSGINGSRHEHMRELRVQSGGSPIRIFYAFDPRRAAILLIGGDKTGDNRFYEKMIPVADRLYDEHLEEIRKEQR</sequence>
<proteinExistence type="predicted"/>